<organism evidence="1 2">
    <name type="scientific">Paraglomus occultum</name>
    <dbReference type="NCBI Taxonomy" id="144539"/>
    <lineage>
        <taxon>Eukaryota</taxon>
        <taxon>Fungi</taxon>
        <taxon>Fungi incertae sedis</taxon>
        <taxon>Mucoromycota</taxon>
        <taxon>Glomeromycotina</taxon>
        <taxon>Glomeromycetes</taxon>
        <taxon>Paraglomerales</taxon>
        <taxon>Paraglomeraceae</taxon>
        <taxon>Paraglomus</taxon>
    </lineage>
</organism>
<comment type="caution">
    <text evidence="1">The sequence shown here is derived from an EMBL/GenBank/DDBJ whole genome shotgun (WGS) entry which is preliminary data.</text>
</comment>
<sequence>KHFIAIPRDLKSRTHMTELSTPIVSHPKEASLETVSANNISRETKISSTPQSSLCPACKLSHKDEKSIRGRYEAGFYFIKCGQQEIEITAKILTDDYCKWHANLVDLPSFQTEKIRSRLYRAYTEETGLDPWIKSEASKSSQSENADNHIIEDKAEKNRWAMGCFRGDLERDIRFYRGGIERKEDPRKYRKFLTDRDGLVGEELLRQGILKSGLSTAWLDDLMEEWEKIHAQFIQIFSQA</sequence>
<feature type="non-terminal residue" evidence="1">
    <location>
        <position position="1"/>
    </location>
</feature>
<evidence type="ECO:0000313" key="2">
    <source>
        <dbReference type="Proteomes" id="UP000789572"/>
    </source>
</evidence>
<evidence type="ECO:0000313" key="1">
    <source>
        <dbReference type="EMBL" id="CAG8648303.1"/>
    </source>
</evidence>
<gene>
    <name evidence="1" type="ORF">POCULU_LOCUS9808</name>
</gene>
<dbReference type="Proteomes" id="UP000789572">
    <property type="component" value="Unassembled WGS sequence"/>
</dbReference>
<dbReference type="EMBL" id="CAJVPJ010004084">
    <property type="protein sequence ID" value="CAG8648303.1"/>
    <property type="molecule type" value="Genomic_DNA"/>
</dbReference>
<keyword evidence="2" id="KW-1185">Reference proteome</keyword>
<dbReference type="AlphaFoldDB" id="A0A9N9DUA8"/>
<accession>A0A9N9DUA8</accession>
<protein>
    <submittedName>
        <fullName evidence="1">3504_t:CDS:1</fullName>
    </submittedName>
</protein>
<dbReference type="OrthoDB" id="2425383at2759"/>
<reference evidence="1" key="1">
    <citation type="submission" date="2021-06" db="EMBL/GenBank/DDBJ databases">
        <authorList>
            <person name="Kallberg Y."/>
            <person name="Tangrot J."/>
            <person name="Rosling A."/>
        </authorList>
    </citation>
    <scope>NUCLEOTIDE SEQUENCE</scope>
    <source>
        <strain evidence="1">IA702</strain>
    </source>
</reference>
<name>A0A9N9DUA8_9GLOM</name>
<proteinExistence type="predicted"/>